<protein>
    <submittedName>
        <fullName evidence="1">Uncharacterized protein</fullName>
    </submittedName>
</protein>
<accession>A0ACC0NLG5</accession>
<dbReference type="Proteomes" id="UP001062846">
    <property type="component" value="Chromosome 5"/>
</dbReference>
<proteinExistence type="predicted"/>
<reference evidence="1" key="1">
    <citation type="submission" date="2022-02" db="EMBL/GenBank/DDBJ databases">
        <title>Plant Genome Project.</title>
        <authorList>
            <person name="Zhang R.-G."/>
        </authorList>
    </citation>
    <scope>NUCLEOTIDE SEQUENCE</scope>
    <source>
        <strain evidence="1">AT1</strain>
    </source>
</reference>
<comment type="caution">
    <text evidence="1">The sequence shown here is derived from an EMBL/GenBank/DDBJ whole genome shotgun (WGS) entry which is preliminary data.</text>
</comment>
<keyword evidence="2" id="KW-1185">Reference proteome</keyword>
<dbReference type="EMBL" id="CM046392">
    <property type="protein sequence ID" value="KAI8553814.1"/>
    <property type="molecule type" value="Genomic_DNA"/>
</dbReference>
<evidence type="ECO:0000313" key="1">
    <source>
        <dbReference type="EMBL" id="KAI8553814.1"/>
    </source>
</evidence>
<organism evidence="1 2">
    <name type="scientific">Rhododendron molle</name>
    <name type="common">Chinese azalea</name>
    <name type="synonym">Azalea mollis</name>
    <dbReference type="NCBI Taxonomy" id="49168"/>
    <lineage>
        <taxon>Eukaryota</taxon>
        <taxon>Viridiplantae</taxon>
        <taxon>Streptophyta</taxon>
        <taxon>Embryophyta</taxon>
        <taxon>Tracheophyta</taxon>
        <taxon>Spermatophyta</taxon>
        <taxon>Magnoliopsida</taxon>
        <taxon>eudicotyledons</taxon>
        <taxon>Gunneridae</taxon>
        <taxon>Pentapetalae</taxon>
        <taxon>asterids</taxon>
        <taxon>Ericales</taxon>
        <taxon>Ericaceae</taxon>
        <taxon>Ericoideae</taxon>
        <taxon>Rhodoreae</taxon>
        <taxon>Rhododendron</taxon>
    </lineage>
</organism>
<evidence type="ECO:0000313" key="2">
    <source>
        <dbReference type="Proteomes" id="UP001062846"/>
    </source>
</evidence>
<name>A0ACC0NLG5_RHOML</name>
<sequence length="265" mass="30376">MEENKEEKNDNVESDDYPEEHNEAAIAGFALIQCKYSKTEIDFQAANHLNRGKGETHGGFLPLLPVSKEFIEALSSDEEFVLNLKVPEHGMPIDGLALPKFPRVRNIRDQIGKFGVPFEKQLTVSDVKEDQSRLTITKDLVAEFIDPMMDDDEKVLSRKLDGILVLVYDSEGNQYEMKFKMWGGKSRVLTSGWKAFCNANKFVAHEDWITIWACRHKKTQQLCFVILARRFPKIKQLVPKKIGKQERERISHPGEQKNKADGLTR</sequence>
<gene>
    <name evidence="1" type="ORF">RHMOL_Rhmol05G0045400</name>
</gene>